<evidence type="ECO:0000313" key="2">
    <source>
        <dbReference type="Proteomes" id="UP001152795"/>
    </source>
</evidence>
<dbReference type="PROSITE" id="PS50082">
    <property type="entry name" value="WD_REPEATS_2"/>
    <property type="match status" value="3"/>
</dbReference>
<evidence type="ECO:0000313" key="1">
    <source>
        <dbReference type="EMBL" id="CAB4038642.1"/>
    </source>
</evidence>
<proteinExistence type="predicted"/>
<sequence length="366" mass="39722">MITHINFVIQGPPRGALQAMLANLNGEDDAVPAQPPGIVGPLPIKMSGGRALAEVPPIGNITIERNAIPPANNDVNEAMPGGNAVRDNVDDGLGLGDLAGITVSNEADPLSYDVSNKDEIRRTWNPKFTLRSHFDTVRAICFHPFETAVLTGSEDHTVKLWNLNKTLPTRKGNAVEIEPIHSFRGHSGAILSIEVNPSGDTCYTASADGTIRCWNLPSLEIDPYGQFDADTVGNVLMGHTNAVWDLAVHYQQNYLLSCSADGTCRIWNPTIKVPLVNTYPATKDQGIPTSIDFVRNEPNQFVVSTTTSMCSIIDTETGAEVVALESNRTYDNTPATQINKVACHPTMGVTVTAHEDRYIRFFDNNT</sequence>
<dbReference type="PROSITE" id="PS50294">
    <property type="entry name" value="WD_REPEATS_REGION"/>
    <property type="match status" value="3"/>
</dbReference>
<dbReference type="PRINTS" id="PR00320">
    <property type="entry name" value="GPROTEINBRPT"/>
</dbReference>
<dbReference type="SMART" id="SM00320">
    <property type="entry name" value="WD40"/>
    <property type="match status" value="5"/>
</dbReference>
<organism evidence="1 2">
    <name type="scientific">Paramuricea clavata</name>
    <name type="common">Red gorgonian</name>
    <name type="synonym">Violescent sea-whip</name>
    <dbReference type="NCBI Taxonomy" id="317549"/>
    <lineage>
        <taxon>Eukaryota</taxon>
        <taxon>Metazoa</taxon>
        <taxon>Cnidaria</taxon>
        <taxon>Anthozoa</taxon>
        <taxon>Octocorallia</taxon>
        <taxon>Malacalcyonacea</taxon>
        <taxon>Plexauridae</taxon>
        <taxon>Paramuricea</taxon>
    </lineage>
</organism>
<dbReference type="PANTHER" id="PTHR15653:SF0">
    <property type="entry name" value="CONNECTOR OF KINASE TO AP-1, ISOFORM E"/>
    <property type="match status" value="1"/>
</dbReference>
<gene>
    <name evidence="1" type="ORF">PACLA_8A061570</name>
</gene>
<dbReference type="Proteomes" id="UP001152795">
    <property type="component" value="Unassembled WGS sequence"/>
</dbReference>
<dbReference type="EMBL" id="CACRXK020024425">
    <property type="protein sequence ID" value="CAB4038642.1"/>
    <property type="molecule type" value="Genomic_DNA"/>
</dbReference>
<dbReference type="InterPro" id="IPR051488">
    <property type="entry name" value="WD_repeat_striatin"/>
</dbReference>
<dbReference type="Pfam" id="PF00400">
    <property type="entry name" value="WD40"/>
    <property type="match status" value="3"/>
</dbReference>
<accession>A0A7D9LT21</accession>
<dbReference type="SUPFAM" id="SSF50978">
    <property type="entry name" value="WD40 repeat-like"/>
    <property type="match status" value="1"/>
</dbReference>
<dbReference type="InterPro" id="IPR015943">
    <property type="entry name" value="WD40/YVTN_repeat-like_dom_sf"/>
</dbReference>
<name>A0A7D9LT21_PARCT</name>
<protein>
    <submittedName>
        <fullName evidence="1">Striatin-3-like isoform X2</fullName>
    </submittedName>
</protein>
<keyword evidence="2" id="KW-1185">Reference proteome</keyword>
<dbReference type="InterPro" id="IPR001680">
    <property type="entry name" value="WD40_rpt"/>
</dbReference>
<feature type="non-terminal residue" evidence="1">
    <location>
        <position position="366"/>
    </location>
</feature>
<reference evidence="1" key="1">
    <citation type="submission" date="2020-04" db="EMBL/GenBank/DDBJ databases">
        <authorList>
            <person name="Alioto T."/>
            <person name="Alioto T."/>
            <person name="Gomez Garrido J."/>
        </authorList>
    </citation>
    <scope>NUCLEOTIDE SEQUENCE</scope>
    <source>
        <strain evidence="1">A484AB</strain>
    </source>
</reference>
<dbReference type="OrthoDB" id="727118at2759"/>
<dbReference type="PANTHER" id="PTHR15653">
    <property type="entry name" value="STRIATIN"/>
    <property type="match status" value="1"/>
</dbReference>
<dbReference type="PROSITE" id="PS00678">
    <property type="entry name" value="WD_REPEATS_1"/>
    <property type="match status" value="1"/>
</dbReference>
<comment type="caution">
    <text evidence="1">The sequence shown here is derived from an EMBL/GenBank/DDBJ whole genome shotgun (WGS) entry which is preliminary data.</text>
</comment>
<dbReference type="InterPro" id="IPR020472">
    <property type="entry name" value="WD40_PAC1"/>
</dbReference>
<dbReference type="InterPro" id="IPR036322">
    <property type="entry name" value="WD40_repeat_dom_sf"/>
</dbReference>
<dbReference type="AlphaFoldDB" id="A0A7D9LT21"/>
<dbReference type="Gene3D" id="2.130.10.10">
    <property type="entry name" value="YVTN repeat-like/Quinoprotein amine dehydrogenase"/>
    <property type="match status" value="2"/>
</dbReference>
<dbReference type="InterPro" id="IPR019775">
    <property type="entry name" value="WD40_repeat_CS"/>
</dbReference>